<sequence length="72" mass="8119">MKLMQRMVDVTQQVVRHTTTPLHVVVKVRDVATTYHSTVRAALDGPSFHEHPHDSGHQPGRRTHLSLSVFSP</sequence>
<evidence type="ECO:0000313" key="4">
    <source>
        <dbReference type="EMBL" id="KAG7175731.1"/>
    </source>
</evidence>
<protein>
    <submittedName>
        <fullName evidence="4">Uncharacterized protein</fullName>
    </submittedName>
</protein>
<evidence type="ECO:0000256" key="1">
    <source>
        <dbReference type="SAM" id="MobiDB-lite"/>
    </source>
</evidence>
<feature type="region of interest" description="Disordered" evidence="1">
    <location>
        <begin position="44"/>
        <end position="72"/>
    </location>
</feature>
<dbReference type="AlphaFoldDB" id="A0A8J5N8A9"/>
<feature type="compositionally biased region" description="Basic and acidic residues" evidence="1">
    <location>
        <begin position="47"/>
        <end position="56"/>
    </location>
</feature>
<comment type="caution">
    <text evidence="4">The sequence shown here is derived from an EMBL/GenBank/DDBJ whole genome shotgun (WGS) entry which is preliminary data.</text>
</comment>
<dbReference type="EMBL" id="JAHLQT010013713">
    <property type="protein sequence ID" value="KAG7170751.1"/>
    <property type="molecule type" value="Genomic_DNA"/>
</dbReference>
<proteinExistence type="predicted"/>
<evidence type="ECO:0000313" key="5">
    <source>
        <dbReference type="Proteomes" id="UP000747542"/>
    </source>
</evidence>
<dbReference type="Proteomes" id="UP000747542">
    <property type="component" value="Unassembled WGS sequence"/>
</dbReference>
<organism evidence="4 5">
    <name type="scientific">Homarus americanus</name>
    <name type="common">American lobster</name>
    <dbReference type="NCBI Taxonomy" id="6706"/>
    <lineage>
        <taxon>Eukaryota</taxon>
        <taxon>Metazoa</taxon>
        <taxon>Ecdysozoa</taxon>
        <taxon>Arthropoda</taxon>
        <taxon>Crustacea</taxon>
        <taxon>Multicrustacea</taxon>
        <taxon>Malacostraca</taxon>
        <taxon>Eumalacostraca</taxon>
        <taxon>Eucarida</taxon>
        <taxon>Decapoda</taxon>
        <taxon>Pleocyemata</taxon>
        <taxon>Astacidea</taxon>
        <taxon>Nephropoidea</taxon>
        <taxon>Nephropidae</taxon>
        <taxon>Homarus</taxon>
    </lineage>
</organism>
<gene>
    <name evidence="4" type="ORF">Hamer_G027978</name>
    <name evidence="3" type="ORF">Hamer_G028598</name>
    <name evidence="2" type="ORF">Hamer_G029024</name>
</gene>
<evidence type="ECO:0000313" key="3">
    <source>
        <dbReference type="EMBL" id="KAG7170751.1"/>
    </source>
</evidence>
<dbReference type="EMBL" id="JAHLQT010004651">
    <property type="protein sequence ID" value="KAG7175731.1"/>
    <property type="molecule type" value="Genomic_DNA"/>
</dbReference>
<name>A0A8J5N8A9_HOMAM</name>
<reference evidence="4" key="1">
    <citation type="journal article" date="2021" name="Sci. Adv.">
        <title>The American lobster genome reveals insights on longevity, neural, and immune adaptations.</title>
        <authorList>
            <person name="Polinski J.M."/>
            <person name="Zimin A.V."/>
            <person name="Clark K.F."/>
            <person name="Kohn A.B."/>
            <person name="Sadowski N."/>
            <person name="Timp W."/>
            <person name="Ptitsyn A."/>
            <person name="Khanna P."/>
            <person name="Romanova D.Y."/>
            <person name="Williams P."/>
            <person name="Greenwood S.J."/>
            <person name="Moroz L.L."/>
            <person name="Walt D.R."/>
            <person name="Bodnar A.G."/>
        </authorList>
    </citation>
    <scope>NUCLEOTIDE SEQUENCE</scope>
    <source>
        <strain evidence="4">GMGI-L3</strain>
    </source>
</reference>
<dbReference type="EMBL" id="JAHLQT010034291">
    <property type="protein sequence ID" value="KAG7158846.1"/>
    <property type="molecule type" value="Genomic_DNA"/>
</dbReference>
<keyword evidence="5" id="KW-1185">Reference proteome</keyword>
<evidence type="ECO:0000313" key="2">
    <source>
        <dbReference type="EMBL" id="KAG7158846.1"/>
    </source>
</evidence>
<accession>A0A8J5N8A9</accession>